<name>A0A9P5XEJ1_9AGAR</name>
<dbReference type="OrthoDB" id="3149552at2759"/>
<protein>
    <submittedName>
        <fullName evidence="1">Uncharacterized protein</fullName>
    </submittedName>
</protein>
<reference evidence="1" key="1">
    <citation type="submission" date="2020-11" db="EMBL/GenBank/DDBJ databases">
        <authorList>
            <consortium name="DOE Joint Genome Institute"/>
            <person name="Ahrendt S."/>
            <person name="Riley R."/>
            <person name="Andreopoulos W."/>
            <person name="Labutti K."/>
            <person name="Pangilinan J."/>
            <person name="Ruiz-Duenas F.J."/>
            <person name="Barrasa J.M."/>
            <person name="Sanchez-Garcia M."/>
            <person name="Camarero S."/>
            <person name="Miyauchi S."/>
            <person name="Serrano A."/>
            <person name="Linde D."/>
            <person name="Babiker R."/>
            <person name="Drula E."/>
            <person name="Ayuso-Fernandez I."/>
            <person name="Pacheco R."/>
            <person name="Padilla G."/>
            <person name="Ferreira P."/>
            <person name="Barriuso J."/>
            <person name="Kellner H."/>
            <person name="Castanera R."/>
            <person name="Alfaro M."/>
            <person name="Ramirez L."/>
            <person name="Pisabarro A.G."/>
            <person name="Kuo A."/>
            <person name="Tritt A."/>
            <person name="Lipzen A."/>
            <person name="He G."/>
            <person name="Yan M."/>
            <person name="Ng V."/>
            <person name="Cullen D."/>
            <person name="Martin F."/>
            <person name="Rosso M.-N."/>
            <person name="Henrissat B."/>
            <person name="Hibbett D."/>
            <person name="Martinez A.T."/>
            <person name="Grigoriev I.V."/>
        </authorList>
    </citation>
    <scope>NUCLEOTIDE SEQUENCE</scope>
    <source>
        <strain evidence="1">MF-IS2</strain>
    </source>
</reference>
<evidence type="ECO:0000313" key="1">
    <source>
        <dbReference type="EMBL" id="KAF9449548.1"/>
    </source>
</evidence>
<organism evidence="1 2">
    <name type="scientific">Macrolepiota fuliginosa MF-IS2</name>
    <dbReference type="NCBI Taxonomy" id="1400762"/>
    <lineage>
        <taxon>Eukaryota</taxon>
        <taxon>Fungi</taxon>
        <taxon>Dikarya</taxon>
        <taxon>Basidiomycota</taxon>
        <taxon>Agaricomycotina</taxon>
        <taxon>Agaricomycetes</taxon>
        <taxon>Agaricomycetidae</taxon>
        <taxon>Agaricales</taxon>
        <taxon>Agaricineae</taxon>
        <taxon>Agaricaceae</taxon>
        <taxon>Macrolepiota</taxon>
    </lineage>
</organism>
<dbReference type="AlphaFoldDB" id="A0A9P5XEJ1"/>
<sequence length="169" mass="18943">MLFSADPHHAIAAFPAGVKSIANILRRLTTFTFSVHRNSLLGNLDNFFAYVSFSERPRPVPYDAWGPPTRRWFNNHDSGTYLAVFAATAVGQRYVKPCRITGAPIAQFNPNQADAAKVRNDGSRGADHGETHKRGEVIGREWGGAERFRKRKKLAHRIWIPYLSNPVSV</sequence>
<accession>A0A9P5XEJ1</accession>
<comment type="caution">
    <text evidence="1">The sequence shown here is derived from an EMBL/GenBank/DDBJ whole genome shotgun (WGS) entry which is preliminary data.</text>
</comment>
<dbReference type="Proteomes" id="UP000807342">
    <property type="component" value="Unassembled WGS sequence"/>
</dbReference>
<keyword evidence="2" id="KW-1185">Reference proteome</keyword>
<evidence type="ECO:0000313" key="2">
    <source>
        <dbReference type="Proteomes" id="UP000807342"/>
    </source>
</evidence>
<gene>
    <name evidence="1" type="ORF">P691DRAFT_812210</name>
</gene>
<proteinExistence type="predicted"/>
<dbReference type="EMBL" id="MU151127">
    <property type="protein sequence ID" value="KAF9449548.1"/>
    <property type="molecule type" value="Genomic_DNA"/>
</dbReference>